<evidence type="ECO:0000313" key="1">
    <source>
        <dbReference type="EMBL" id="KAJ9084976.1"/>
    </source>
</evidence>
<keyword evidence="2" id="KW-1185">Reference proteome</keyword>
<dbReference type="Proteomes" id="UP001165960">
    <property type="component" value="Unassembled WGS sequence"/>
</dbReference>
<evidence type="ECO:0000313" key="2">
    <source>
        <dbReference type="Proteomes" id="UP001165960"/>
    </source>
</evidence>
<organism evidence="1 2">
    <name type="scientific">Entomophthora muscae</name>
    <dbReference type="NCBI Taxonomy" id="34485"/>
    <lineage>
        <taxon>Eukaryota</taxon>
        <taxon>Fungi</taxon>
        <taxon>Fungi incertae sedis</taxon>
        <taxon>Zoopagomycota</taxon>
        <taxon>Entomophthoromycotina</taxon>
        <taxon>Entomophthoromycetes</taxon>
        <taxon>Entomophthorales</taxon>
        <taxon>Entomophthoraceae</taxon>
        <taxon>Entomophthora</taxon>
    </lineage>
</organism>
<accession>A0ACC2UEA6</accession>
<name>A0ACC2UEA6_9FUNG</name>
<proteinExistence type="predicted"/>
<comment type="caution">
    <text evidence="1">The sequence shown here is derived from an EMBL/GenBank/DDBJ whole genome shotgun (WGS) entry which is preliminary data.</text>
</comment>
<gene>
    <name evidence="1" type="ORF">DSO57_1018705</name>
</gene>
<reference evidence="1" key="1">
    <citation type="submission" date="2022-04" db="EMBL/GenBank/DDBJ databases">
        <title>Genome of the entomopathogenic fungus Entomophthora muscae.</title>
        <authorList>
            <person name="Elya C."/>
            <person name="Lovett B.R."/>
            <person name="Lee E."/>
            <person name="Macias A.M."/>
            <person name="Hajek A.E."/>
            <person name="De Bivort B.L."/>
            <person name="Kasson M.T."/>
            <person name="De Fine Licht H.H."/>
            <person name="Stajich J.E."/>
        </authorList>
    </citation>
    <scope>NUCLEOTIDE SEQUENCE</scope>
    <source>
        <strain evidence="1">Berkeley</strain>
    </source>
</reference>
<dbReference type="EMBL" id="QTSX02000792">
    <property type="protein sequence ID" value="KAJ9084976.1"/>
    <property type="molecule type" value="Genomic_DNA"/>
</dbReference>
<sequence>MPPPCGLVASPLSILITVSYNKQYLTPIILSFPIRLLSSPIPNTEPSLIQLQQPHLLPLHPHLQLPPNSSNKSDDSLTDHSFYKSETDSEPTKERRINKSKAAKEPTSSSGKKKDTSKQASNNPSPPPHDGYSPSLIQPPG</sequence>
<protein>
    <submittedName>
        <fullName evidence="1">Uncharacterized protein</fullName>
    </submittedName>
</protein>